<organism evidence="2 3">
    <name type="scientific">Zopfia rhizophila CBS 207.26</name>
    <dbReference type="NCBI Taxonomy" id="1314779"/>
    <lineage>
        <taxon>Eukaryota</taxon>
        <taxon>Fungi</taxon>
        <taxon>Dikarya</taxon>
        <taxon>Ascomycota</taxon>
        <taxon>Pezizomycotina</taxon>
        <taxon>Dothideomycetes</taxon>
        <taxon>Dothideomycetes incertae sedis</taxon>
        <taxon>Zopfiaceae</taxon>
        <taxon>Zopfia</taxon>
    </lineage>
</organism>
<dbReference type="EMBL" id="ML994619">
    <property type="protein sequence ID" value="KAF2190047.1"/>
    <property type="molecule type" value="Genomic_DNA"/>
</dbReference>
<evidence type="ECO:0000256" key="1">
    <source>
        <dbReference type="SAM" id="SignalP"/>
    </source>
</evidence>
<reference evidence="2" key="1">
    <citation type="journal article" date="2020" name="Stud. Mycol.">
        <title>101 Dothideomycetes genomes: a test case for predicting lifestyles and emergence of pathogens.</title>
        <authorList>
            <person name="Haridas S."/>
            <person name="Albert R."/>
            <person name="Binder M."/>
            <person name="Bloem J."/>
            <person name="Labutti K."/>
            <person name="Salamov A."/>
            <person name="Andreopoulos B."/>
            <person name="Baker S."/>
            <person name="Barry K."/>
            <person name="Bills G."/>
            <person name="Bluhm B."/>
            <person name="Cannon C."/>
            <person name="Castanera R."/>
            <person name="Culley D."/>
            <person name="Daum C."/>
            <person name="Ezra D."/>
            <person name="Gonzalez J."/>
            <person name="Henrissat B."/>
            <person name="Kuo A."/>
            <person name="Liang C."/>
            <person name="Lipzen A."/>
            <person name="Lutzoni F."/>
            <person name="Magnuson J."/>
            <person name="Mondo S."/>
            <person name="Nolan M."/>
            <person name="Ohm R."/>
            <person name="Pangilinan J."/>
            <person name="Park H.-J."/>
            <person name="Ramirez L."/>
            <person name="Alfaro M."/>
            <person name="Sun H."/>
            <person name="Tritt A."/>
            <person name="Yoshinaga Y."/>
            <person name="Zwiers L.-H."/>
            <person name="Turgeon B."/>
            <person name="Goodwin S."/>
            <person name="Spatafora J."/>
            <person name="Crous P."/>
            <person name="Grigoriev I."/>
        </authorList>
    </citation>
    <scope>NUCLEOTIDE SEQUENCE</scope>
    <source>
        <strain evidence="2">CBS 207.26</strain>
    </source>
</reference>
<sequence>MTRFRLYFASLFTYCVLVTSALEVSPDSPCAKRCIDDPVNGNVSDGWASLTSHSDLSCFDWEYAGDNATDKGKKFKDCQECMKWSGYKDEDPGAVEKDAGWFLFNNRATVDWCVFGRFAEDSNPNVSTAYPYKQCYSDCKSIEGASDYKIKANPGKYDWCDFNGNYITDADKCVSCLYNATSLTMVAL</sequence>
<dbReference type="Proteomes" id="UP000800200">
    <property type="component" value="Unassembled WGS sequence"/>
</dbReference>
<name>A0A6A6EDG1_9PEZI</name>
<feature type="chain" id="PRO_5025694870" description="Secreted protein" evidence="1">
    <location>
        <begin position="22"/>
        <end position="188"/>
    </location>
</feature>
<protein>
    <recommendedName>
        <fullName evidence="4">Secreted protein</fullName>
    </recommendedName>
</protein>
<gene>
    <name evidence="2" type="ORF">K469DRAFT_699629</name>
</gene>
<dbReference type="AlphaFoldDB" id="A0A6A6EDG1"/>
<evidence type="ECO:0000313" key="3">
    <source>
        <dbReference type="Proteomes" id="UP000800200"/>
    </source>
</evidence>
<proteinExistence type="predicted"/>
<keyword evidence="1" id="KW-0732">Signal</keyword>
<keyword evidence="3" id="KW-1185">Reference proteome</keyword>
<dbReference type="OrthoDB" id="5426678at2759"/>
<evidence type="ECO:0008006" key="4">
    <source>
        <dbReference type="Google" id="ProtNLM"/>
    </source>
</evidence>
<accession>A0A6A6EDG1</accession>
<evidence type="ECO:0000313" key="2">
    <source>
        <dbReference type="EMBL" id="KAF2190047.1"/>
    </source>
</evidence>
<feature type="signal peptide" evidence="1">
    <location>
        <begin position="1"/>
        <end position="21"/>
    </location>
</feature>